<accession>A0AAN9BYY5</accession>
<dbReference type="EMBL" id="JBAMIC010000001">
    <property type="protein sequence ID" value="KAK7114368.1"/>
    <property type="molecule type" value="Genomic_DNA"/>
</dbReference>
<sequence>MHQYMIIDNVTYCVFSLPRPLPSQEVTMKFLILLCACVALISASTLKKEAGSHPEQKRFLASVANFFTNAYETVKGGVVTAAHAVAGAAETAAGAIKGAAQTAIGDIKDVALKVEGGVVHAVHDVGQFASEAKHLLSPVLDKIASTAGPIAKEILDAAVQQLKEQAPHILQALGEMGLHELATTVLTAAVGKREIHNDIDALKELFAHVVQTKVNETVEDVHKVVKAVDKFNAGLKQEIENFEHILQSGHNTEEAAKNFYLNVVAKIQPLIDAKAFEMDVNRFDKIVPDAVNHFDQLLKQALAHSVAKRGALLDLAQNVLGLVQAGEDQIGHLVGHVQNLASSLLAPTVNSVKSIAQMLLDNASNLTSGLMSKAMTLLAPFQQQLGPLFQKVQALAGTFGLVG</sequence>
<proteinExistence type="predicted"/>
<dbReference type="AlphaFoldDB" id="A0AAN9BYY5"/>
<protein>
    <submittedName>
        <fullName evidence="1">Uncharacterized protein</fullName>
    </submittedName>
</protein>
<reference evidence="1 2" key="1">
    <citation type="submission" date="2024-02" db="EMBL/GenBank/DDBJ databases">
        <title>Chromosome-scale genome assembly of the rough periwinkle Littorina saxatilis.</title>
        <authorList>
            <person name="De Jode A."/>
            <person name="Faria R."/>
            <person name="Formenti G."/>
            <person name="Sims Y."/>
            <person name="Smith T.P."/>
            <person name="Tracey A."/>
            <person name="Wood J.M.D."/>
            <person name="Zagrodzka Z.B."/>
            <person name="Johannesson K."/>
            <person name="Butlin R.K."/>
            <person name="Leder E.H."/>
        </authorList>
    </citation>
    <scope>NUCLEOTIDE SEQUENCE [LARGE SCALE GENOMIC DNA]</scope>
    <source>
        <strain evidence="1">Snail1</strain>
        <tissue evidence="1">Muscle</tissue>
    </source>
</reference>
<organism evidence="1 2">
    <name type="scientific">Littorina saxatilis</name>
    <dbReference type="NCBI Taxonomy" id="31220"/>
    <lineage>
        <taxon>Eukaryota</taxon>
        <taxon>Metazoa</taxon>
        <taxon>Spiralia</taxon>
        <taxon>Lophotrochozoa</taxon>
        <taxon>Mollusca</taxon>
        <taxon>Gastropoda</taxon>
        <taxon>Caenogastropoda</taxon>
        <taxon>Littorinimorpha</taxon>
        <taxon>Littorinoidea</taxon>
        <taxon>Littorinidae</taxon>
        <taxon>Littorina</taxon>
    </lineage>
</organism>
<gene>
    <name evidence="1" type="ORF">V1264_000438</name>
</gene>
<evidence type="ECO:0000313" key="2">
    <source>
        <dbReference type="Proteomes" id="UP001374579"/>
    </source>
</evidence>
<keyword evidence="2" id="KW-1185">Reference proteome</keyword>
<dbReference type="Proteomes" id="UP001374579">
    <property type="component" value="Unassembled WGS sequence"/>
</dbReference>
<name>A0AAN9BYY5_9CAEN</name>
<comment type="caution">
    <text evidence="1">The sequence shown here is derived from an EMBL/GenBank/DDBJ whole genome shotgun (WGS) entry which is preliminary data.</text>
</comment>
<evidence type="ECO:0000313" key="1">
    <source>
        <dbReference type="EMBL" id="KAK7114368.1"/>
    </source>
</evidence>